<organism evidence="1 2">
    <name type="scientific">Persea americana</name>
    <name type="common">Avocado</name>
    <dbReference type="NCBI Taxonomy" id="3435"/>
    <lineage>
        <taxon>Eukaryota</taxon>
        <taxon>Viridiplantae</taxon>
        <taxon>Streptophyta</taxon>
        <taxon>Embryophyta</taxon>
        <taxon>Tracheophyta</taxon>
        <taxon>Spermatophyta</taxon>
        <taxon>Magnoliopsida</taxon>
        <taxon>Magnoliidae</taxon>
        <taxon>Laurales</taxon>
        <taxon>Lauraceae</taxon>
        <taxon>Persea</taxon>
    </lineage>
</organism>
<comment type="caution">
    <text evidence="1">The sequence shown here is derived from an EMBL/GenBank/DDBJ whole genome shotgun (WGS) entry which is preliminary data.</text>
</comment>
<dbReference type="Proteomes" id="UP001234297">
    <property type="component" value="Chromosome 2"/>
</dbReference>
<name>A0ACC2MMZ2_PERAE</name>
<protein>
    <submittedName>
        <fullName evidence="1">Uncharacterized protein</fullName>
    </submittedName>
</protein>
<accession>A0ACC2MMZ2</accession>
<proteinExistence type="predicted"/>
<dbReference type="EMBL" id="CM056810">
    <property type="protein sequence ID" value="KAJ8646863.1"/>
    <property type="molecule type" value="Genomic_DNA"/>
</dbReference>
<gene>
    <name evidence="1" type="ORF">MRB53_008611</name>
</gene>
<keyword evidence="2" id="KW-1185">Reference proteome</keyword>
<evidence type="ECO:0000313" key="2">
    <source>
        <dbReference type="Proteomes" id="UP001234297"/>
    </source>
</evidence>
<evidence type="ECO:0000313" key="1">
    <source>
        <dbReference type="EMBL" id="KAJ8646863.1"/>
    </source>
</evidence>
<sequence>MTFVCVRNYWTQLGWGICAFSVGVTAGRERRGCCLSCLSVVCDMDACMPFCRVCDRLTMRCTAVKDRCYNMVVEEGSGGLGGFDHGHEK</sequence>
<reference evidence="1 2" key="1">
    <citation type="journal article" date="2022" name="Hortic Res">
        <title>A haplotype resolved chromosomal level avocado genome allows analysis of novel avocado genes.</title>
        <authorList>
            <person name="Nath O."/>
            <person name="Fletcher S.J."/>
            <person name="Hayward A."/>
            <person name="Shaw L.M."/>
            <person name="Masouleh A.K."/>
            <person name="Furtado A."/>
            <person name="Henry R.J."/>
            <person name="Mitter N."/>
        </authorList>
    </citation>
    <scope>NUCLEOTIDE SEQUENCE [LARGE SCALE GENOMIC DNA]</scope>
    <source>
        <strain evidence="2">cv. Hass</strain>
    </source>
</reference>